<dbReference type="HOGENOM" id="CLU_618365_0_0_1"/>
<protein>
    <recommendedName>
        <fullName evidence="5">Smr domain-containing protein</fullName>
    </recommendedName>
</protein>
<dbReference type="Gene3D" id="3.30.1370.110">
    <property type="match status" value="1"/>
</dbReference>
<dbReference type="VEuPathDB" id="FungiDB:PNEG_03381"/>
<dbReference type="InterPro" id="IPR002625">
    <property type="entry name" value="Smr_dom"/>
</dbReference>
<dbReference type="STRING" id="1069680.M7NLY5"/>
<dbReference type="GO" id="GO:0043130">
    <property type="term" value="F:ubiquitin binding"/>
    <property type="evidence" value="ECO:0007669"/>
    <property type="project" value="InterPro"/>
</dbReference>
<evidence type="ECO:0000259" key="2">
    <source>
        <dbReference type="PROSITE" id="PS51140"/>
    </source>
</evidence>
<dbReference type="AlphaFoldDB" id="M7NLY5"/>
<reference evidence="4" key="1">
    <citation type="journal article" date="2016" name="Nat. Commun.">
        <title>Genome analysis of three Pneumocystis species reveals adaptation mechanisms to life exclusively in mammalian hosts.</title>
        <authorList>
            <person name="Ma L."/>
            <person name="Chen Z."/>
            <person name="Huang D.W."/>
            <person name="Kutty G."/>
            <person name="Ishihara M."/>
            <person name="Wang H."/>
            <person name="Abouelleil A."/>
            <person name="Bishop L."/>
            <person name="Davey E."/>
            <person name="Deng R."/>
            <person name="Deng X."/>
            <person name="Fan L."/>
            <person name="Fantoni G."/>
            <person name="Fitzgerald M."/>
            <person name="Gogineni E."/>
            <person name="Goldberg J.M."/>
            <person name="Handley G."/>
            <person name="Hu X."/>
            <person name="Huber C."/>
            <person name="Jiao X."/>
            <person name="Jones K."/>
            <person name="Levin J.Z."/>
            <person name="Liu Y."/>
            <person name="Macdonald P."/>
            <person name="Melnikov A."/>
            <person name="Raley C."/>
            <person name="Sassi M."/>
            <person name="Sherman B.T."/>
            <person name="Song X."/>
            <person name="Sykes S."/>
            <person name="Tran B."/>
            <person name="Walsh L."/>
            <person name="Xia Y."/>
            <person name="Yang J."/>
            <person name="Young S."/>
            <person name="Zeng Q."/>
            <person name="Zheng X."/>
            <person name="Stephens R."/>
            <person name="Nusbaum C."/>
            <person name="Birren B.W."/>
            <person name="Azadi P."/>
            <person name="Lempicki R.A."/>
            <person name="Cuomo C.A."/>
            <person name="Kovacs J.A."/>
        </authorList>
    </citation>
    <scope>NUCLEOTIDE SEQUENCE [LARGE SCALE GENOMIC DNA]</scope>
    <source>
        <strain evidence="4">B123</strain>
    </source>
</reference>
<dbReference type="GO" id="GO:0004519">
    <property type="term" value="F:endonuclease activity"/>
    <property type="evidence" value="ECO:0007669"/>
    <property type="project" value="TreeGrafter"/>
</dbReference>
<dbReference type="InterPro" id="IPR003892">
    <property type="entry name" value="CUE"/>
</dbReference>
<accession>M7NLY5</accession>
<proteinExistence type="predicted"/>
<dbReference type="RefSeq" id="XP_007875465.1">
    <property type="nucleotide sequence ID" value="XM_007877274.2"/>
</dbReference>
<sequence length="443" mass="51653">MKYHKNCLFKNESNPSISQRKTSNNDTLSFLQMIFPQQDTDVLKHIQEEYGNSLEKVINENLDIMDDDKNYDSLNDSFSKDSLEIPKTKRKKSKKIKNIPLDEWYKRNEAQESTVDFRMKPSLKWNDIIPNIEWLADIFNIPKKQAASIYHQSSVSLSKSVYNLLSSDYMIQRINESLVMLQHDYKSNLKQLKKQFPSLEEHMYSRILLSVENDLPKAISVVKTIQQSPIYIKDQNQTHHFNTSSSERHNHINDDYKSKLDNSSDDMIHTDYNLEECKANLSTFIFNRNHAFKEAAKAYRKAKTQGLYRDIVTYYSKKAQEYNSKVKLWNMRAKMCMIQNSLPSYLIDLHGLTIAEAIPLVKKAVAQWWSHEQKLQTDIPTPLEIITGAGLHSKNKLPKIKPSILQLLNKEGWLIEEKPGKIIVQSFQTNEFHTTPKQLISHP</sequence>
<dbReference type="EMBL" id="AFWA02000017">
    <property type="protein sequence ID" value="EMR08212.1"/>
    <property type="molecule type" value="Genomic_DNA"/>
</dbReference>
<gene>
    <name evidence="3" type="ORF">PNEG_03381</name>
</gene>
<dbReference type="InterPro" id="IPR036063">
    <property type="entry name" value="Smr_dom_sf"/>
</dbReference>
<dbReference type="GeneID" id="19897068"/>
<dbReference type="SUPFAM" id="SSF160443">
    <property type="entry name" value="SMR domain-like"/>
    <property type="match status" value="1"/>
</dbReference>
<dbReference type="PROSITE" id="PS50828">
    <property type="entry name" value="SMR"/>
    <property type="match status" value="1"/>
</dbReference>
<feature type="domain" description="CUE" evidence="2">
    <location>
        <begin position="23"/>
        <end position="67"/>
    </location>
</feature>
<organism evidence="3 4">
    <name type="scientific">Pneumocystis murina (strain B123)</name>
    <name type="common">Mouse pneumocystis pneumonia agent</name>
    <name type="synonym">Pneumocystis carinii f. sp. muris</name>
    <dbReference type="NCBI Taxonomy" id="1069680"/>
    <lineage>
        <taxon>Eukaryota</taxon>
        <taxon>Fungi</taxon>
        <taxon>Dikarya</taxon>
        <taxon>Ascomycota</taxon>
        <taxon>Taphrinomycotina</taxon>
        <taxon>Pneumocystomycetes</taxon>
        <taxon>Pneumocystaceae</taxon>
        <taxon>Pneumocystis</taxon>
    </lineage>
</organism>
<keyword evidence="4" id="KW-1185">Reference proteome</keyword>
<comment type="caution">
    <text evidence="3">The sequence shown here is derived from an EMBL/GenBank/DDBJ whole genome shotgun (WGS) entry which is preliminary data.</text>
</comment>
<dbReference type="eggNOG" id="KOG2401">
    <property type="taxonomic scope" value="Eukaryota"/>
</dbReference>
<dbReference type="PANTHER" id="PTHR46535:SF1">
    <property type="entry name" value="NEDD4-BINDING PROTEIN 2"/>
    <property type="match status" value="1"/>
</dbReference>
<evidence type="ECO:0000313" key="3">
    <source>
        <dbReference type="EMBL" id="EMR08212.1"/>
    </source>
</evidence>
<evidence type="ECO:0000313" key="4">
    <source>
        <dbReference type="Proteomes" id="UP000011958"/>
    </source>
</evidence>
<dbReference type="GO" id="GO:0005634">
    <property type="term" value="C:nucleus"/>
    <property type="evidence" value="ECO:0007669"/>
    <property type="project" value="TreeGrafter"/>
</dbReference>
<evidence type="ECO:0008006" key="5">
    <source>
        <dbReference type="Google" id="ProtNLM"/>
    </source>
</evidence>
<evidence type="ECO:0000259" key="1">
    <source>
        <dbReference type="PROSITE" id="PS50828"/>
    </source>
</evidence>
<dbReference type="PANTHER" id="PTHR46535">
    <property type="entry name" value="NEDD4-BINDING PROTEIN 2"/>
    <property type="match status" value="1"/>
</dbReference>
<dbReference type="SMART" id="SM00463">
    <property type="entry name" value="SMR"/>
    <property type="match status" value="1"/>
</dbReference>
<feature type="domain" description="Smr" evidence="1">
    <location>
        <begin position="347"/>
        <end position="427"/>
    </location>
</feature>
<dbReference type="PROSITE" id="PS51140">
    <property type="entry name" value="CUE"/>
    <property type="match status" value="1"/>
</dbReference>
<dbReference type="Proteomes" id="UP000011958">
    <property type="component" value="Unassembled WGS sequence"/>
</dbReference>
<dbReference type="InterPro" id="IPR052772">
    <property type="entry name" value="Endo/PolyKinase_Domain-Protein"/>
</dbReference>
<dbReference type="OrthoDB" id="443981at2759"/>
<name>M7NLY5_PNEMU</name>